<name>A0AAD7G0U8_MYCRO</name>
<organism evidence="2 3">
    <name type="scientific">Mycena rosella</name>
    <name type="common">Pink bonnet</name>
    <name type="synonym">Agaricus rosellus</name>
    <dbReference type="NCBI Taxonomy" id="1033263"/>
    <lineage>
        <taxon>Eukaryota</taxon>
        <taxon>Fungi</taxon>
        <taxon>Dikarya</taxon>
        <taxon>Basidiomycota</taxon>
        <taxon>Agaricomycotina</taxon>
        <taxon>Agaricomycetes</taxon>
        <taxon>Agaricomycetidae</taxon>
        <taxon>Agaricales</taxon>
        <taxon>Marasmiineae</taxon>
        <taxon>Mycenaceae</taxon>
        <taxon>Mycena</taxon>
    </lineage>
</organism>
<dbReference type="AlphaFoldDB" id="A0AAD7G0U8"/>
<accession>A0AAD7G0U8</accession>
<comment type="caution">
    <text evidence="2">The sequence shown here is derived from an EMBL/GenBank/DDBJ whole genome shotgun (WGS) entry which is preliminary data.</text>
</comment>
<feature type="compositionally biased region" description="Basic and acidic residues" evidence="1">
    <location>
        <begin position="224"/>
        <end position="266"/>
    </location>
</feature>
<proteinExistence type="predicted"/>
<evidence type="ECO:0000313" key="3">
    <source>
        <dbReference type="Proteomes" id="UP001221757"/>
    </source>
</evidence>
<keyword evidence="3" id="KW-1185">Reference proteome</keyword>
<reference evidence="2" key="1">
    <citation type="submission" date="2023-03" db="EMBL/GenBank/DDBJ databases">
        <title>Massive genome expansion in bonnet fungi (Mycena s.s.) driven by repeated elements and novel gene families across ecological guilds.</title>
        <authorList>
            <consortium name="Lawrence Berkeley National Laboratory"/>
            <person name="Harder C.B."/>
            <person name="Miyauchi S."/>
            <person name="Viragh M."/>
            <person name="Kuo A."/>
            <person name="Thoen E."/>
            <person name="Andreopoulos B."/>
            <person name="Lu D."/>
            <person name="Skrede I."/>
            <person name="Drula E."/>
            <person name="Henrissat B."/>
            <person name="Morin E."/>
            <person name="Kohler A."/>
            <person name="Barry K."/>
            <person name="LaButti K."/>
            <person name="Morin E."/>
            <person name="Salamov A."/>
            <person name="Lipzen A."/>
            <person name="Mereny Z."/>
            <person name="Hegedus B."/>
            <person name="Baldrian P."/>
            <person name="Stursova M."/>
            <person name="Weitz H."/>
            <person name="Taylor A."/>
            <person name="Grigoriev I.V."/>
            <person name="Nagy L.G."/>
            <person name="Martin F."/>
            <person name="Kauserud H."/>
        </authorList>
    </citation>
    <scope>NUCLEOTIDE SEQUENCE</scope>
    <source>
        <strain evidence="2">CBHHK067</strain>
    </source>
</reference>
<feature type="region of interest" description="Disordered" evidence="1">
    <location>
        <begin position="224"/>
        <end position="275"/>
    </location>
</feature>
<gene>
    <name evidence="2" type="ORF">B0H17DRAFT_1148114</name>
</gene>
<sequence>MDLTSEEHALLTSTYGGDINPWCIIWRRRHNLFQGWLLLQITFFGMVVSGQKPPQVGENVSRQKLGDWDVRDLAFKGKIRGPCCTRFNKWVDPHREVEEDKDRMWEDEPVLTLIRDCQQCKIMTCVIKSNNGSGWAVLKSPRTNTNKSLKAEVPCIHRRAADGVREVRKSFKLYTVGPTISAGTLKQPKKVDDEADQVIDMRAWETMGTWKAGITKLSIKEMKTEKSLRASEQCRRGARGAEAEGDETRTSKGQRDSEGEEREEKAKKKQKGKRL</sequence>
<dbReference type="Proteomes" id="UP001221757">
    <property type="component" value="Unassembled WGS sequence"/>
</dbReference>
<evidence type="ECO:0000313" key="2">
    <source>
        <dbReference type="EMBL" id="KAJ7648153.1"/>
    </source>
</evidence>
<dbReference type="EMBL" id="JARKIE010000383">
    <property type="protein sequence ID" value="KAJ7648153.1"/>
    <property type="molecule type" value="Genomic_DNA"/>
</dbReference>
<evidence type="ECO:0000256" key="1">
    <source>
        <dbReference type="SAM" id="MobiDB-lite"/>
    </source>
</evidence>
<protein>
    <submittedName>
        <fullName evidence="2">Uncharacterized protein</fullName>
    </submittedName>
</protein>